<evidence type="ECO:0000313" key="3">
    <source>
        <dbReference type="Proteomes" id="UP000243105"/>
    </source>
</evidence>
<gene>
    <name evidence="2" type="ORF">JGI25_01583</name>
</gene>
<proteinExistence type="predicted"/>
<reference evidence="2 3" key="1">
    <citation type="submission" date="2015-11" db="EMBL/GenBank/DDBJ databases">
        <authorList>
            <person name="Varghese N."/>
        </authorList>
    </citation>
    <scope>NUCLEOTIDE SEQUENCE [LARGE SCALE GENOMIC DNA]</scope>
    <source>
        <strain evidence="2 3">JGI-25</strain>
    </source>
</reference>
<dbReference type="AlphaFoldDB" id="A0A916PCQ9"/>
<evidence type="ECO:0008006" key="4">
    <source>
        <dbReference type="Google" id="ProtNLM"/>
    </source>
</evidence>
<dbReference type="RefSeq" id="WP_072264238.1">
    <property type="nucleotide sequence ID" value="NZ_CZVV01000165.1"/>
</dbReference>
<protein>
    <recommendedName>
        <fullName evidence="4">Outer membrane protein beta-barrel domain-containing protein</fullName>
    </recommendedName>
</protein>
<organism evidence="2 3">
    <name type="scientific">Kryptobacter tengchongensis</name>
    <dbReference type="NCBI Taxonomy" id="1643429"/>
    <lineage>
        <taxon>Bacteria</taxon>
        <taxon>Pseudomonadati</taxon>
        <taxon>Candidatus Kryptoniota</taxon>
        <taxon>Candidatus Kryptobacter</taxon>
    </lineage>
</organism>
<dbReference type="InterPro" id="IPR011250">
    <property type="entry name" value="OMP/PagP_B-barrel"/>
</dbReference>
<sequence length="206" mass="23737">MNKLILAILVLFLFNISQAQFSIATEGIYIVPVGGFSGWFDNHYSGTIYIGQVNHGNSFISGRVEFYRFYRENTKKLFYKDLNLELKLYGVGAEYRYSILRFNFLNFHGIIGTGVYRWFGLRGEYFFKDSAGNVIDYIAERRYQDWSAGFWGGGGVEVRVMKNLSLNLSTRYQIVVGEMWQTLALRLEQASGFQWIGIQAGAQVRF</sequence>
<comment type="caution">
    <text evidence="2">The sequence shown here is derived from an EMBL/GenBank/DDBJ whole genome shotgun (WGS) entry which is preliminary data.</text>
</comment>
<feature type="chain" id="PRO_5037042934" description="Outer membrane protein beta-barrel domain-containing protein" evidence="1">
    <location>
        <begin position="20"/>
        <end position="206"/>
    </location>
</feature>
<feature type="signal peptide" evidence="1">
    <location>
        <begin position="1"/>
        <end position="19"/>
    </location>
</feature>
<evidence type="ECO:0000256" key="1">
    <source>
        <dbReference type="SAM" id="SignalP"/>
    </source>
</evidence>
<dbReference type="Proteomes" id="UP000243105">
    <property type="component" value="Unassembled WGS sequence"/>
</dbReference>
<dbReference type="EMBL" id="CZVV01000165">
    <property type="protein sequence ID" value="CUT05431.1"/>
    <property type="molecule type" value="Genomic_DNA"/>
</dbReference>
<evidence type="ECO:0000313" key="2">
    <source>
        <dbReference type="EMBL" id="CUT05431.1"/>
    </source>
</evidence>
<dbReference type="SUPFAM" id="SSF56925">
    <property type="entry name" value="OMPA-like"/>
    <property type="match status" value="1"/>
</dbReference>
<keyword evidence="1" id="KW-0732">Signal</keyword>
<name>A0A916PCQ9_KRYT1</name>
<accession>A0A916PCQ9</accession>